<sequence>MSLGPPIDPYASTANRQSSRLCSRSPFRQRMCCPPKDVDHTVYVRFSDNTYQTPEKHTANGVLQVQINVALKCHPSADVKTFHLNSLFWNTHSTITFVAKKPPNATVVEVACKHIAEL</sequence>
<proteinExistence type="predicted"/>
<gene>
    <name evidence="1" type="ORF">BN946_scf185004.g6</name>
</gene>
<organism evidence="1 2">
    <name type="scientific">Pycnoporus cinnabarinus</name>
    <name type="common">Cinnabar-red polypore</name>
    <name type="synonym">Trametes cinnabarina</name>
    <dbReference type="NCBI Taxonomy" id="5643"/>
    <lineage>
        <taxon>Eukaryota</taxon>
        <taxon>Fungi</taxon>
        <taxon>Dikarya</taxon>
        <taxon>Basidiomycota</taxon>
        <taxon>Agaricomycotina</taxon>
        <taxon>Agaricomycetes</taxon>
        <taxon>Polyporales</taxon>
        <taxon>Polyporaceae</taxon>
        <taxon>Trametes</taxon>
    </lineage>
</organism>
<reference evidence="1" key="1">
    <citation type="submission" date="2014-01" db="EMBL/GenBank/DDBJ databases">
        <title>The genome of the white-rot fungus Pycnoporus cinnabarinus: a basidiomycete model with a versatile arsenal for lignocellulosic biomass breakdown.</title>
        <authorList>
            <person name="Levasseur A."/>
            <person name="Lomascolo A."/>
            <person name="Ruiz-Duenas F.J."/>
            <person name="Uzan E."/>
            <person name="Piumi F."/>
            <person name="Kues U."/>
            <person name="Ram A.F.J."/>
            <person name="Murat C."/>
            <person name="Haon M."/>
            <person name="Benoit I."/>
            <person name="Arfi Y."/>
            <person name="Chevret D."/>
            <person name="Drula E."/>
            <person name="Kwon M.J."/>
            <person name="Gouret P."/>
            <person name="Lesage-Meessen L."/>
            <person name="Lombard V."/>
            <person name="Mariette J."/>
            <person name="Noirot C."/>
            <person name="Park J."/>
            <person name="Patyshakuliyeva A."/>
            <person name="Wieneger R.A.B."/>
            <person name="Wosten H.A.B."/>
            <person name="Martin F."/>
            <person name="Coutinho P.M."/>
            <person name="de Vries R."/>
            <person name="Martinez A.T."/>
            <person name="Klopp C."/>
            <person name="Pontarotti P."/>
            <person name="Henrissat B."/>
            <person name="Record E."/>
        </authorList>
    </citation>
    <scope>NUCLEOTIDE SEQUENCE [LARGE SCALE GENOMIC DNA]</scope>
    <source>
        <strain evidence="1">BRFM137</strain>
    </source>
</reference>
<dbReference type="EMBL" id="CCBP010000220">
    <property type="protein sequence ID" value="CDO74856.1"/>
    <property type="molecule type" value="Genomic_DNA"/>
</dbReference>
<evidence type="ECO:0000313" key="1">
    <source>
        <dbReference type="EMBL" id="CDO74856.1"/>
    </source>
</evidence>
<protein>
    <submittedName>
        <fullName evidence="1">Uncharacterized protein</fullName>
    </submittedName>
</protein>
<name>A0A060SL21_PYCCI</name>
<evidence type="ECO:0000313" key="2">
    <source>
        <dbReference type="Proteomes" id="UP000029665"/>
    </source>
</evidence>
<dbReference type="Proteomes" id="UP000029665">
    <property type="component" value="Unassembled WGS sequence"/>
</dbReference>
<dbReference type="HOGENOM" id="CLU_2074331_0_0_1"/>
<dbReference type="AlphaFoldDB" id="A0A060SL21"/>
<keyword evidence="2" id="KW-1185">Reference proteome</keyword>
<accession>A0A060SL21</accession>
<comment type="caution">
    <text evidence="1">The sequence shown here is derived from an EMBL/GenBank/DDBJ whole genome shotgun (WGS) entry which is preliminary data.</text>
</comment>